<dbReference type="Proteomes" id="UP000006316">
    <property type="component" value="Unassembled WGS sequence"/>
</dbReference>
<proteinExistence type="predicted"/>
<evidence type="ECO:0000313" key="2">
    <source>
        <dbReference type="Proteomes" id="UP000006316"/>
    </source>
</evidence>
<sequence>MNSEGKIVNYLEDKYGEKFVVEHKKEGSFLFPEMYGKDKLFVHPEKKPELLFEAGQSRSKEIHYYDGYISAIWGDELTKSLKDELEKQLPKGSIYRVFVNSSEDNARFKDQSFYDYIKNENNRLMVVLEVAIRTDGEPNVDEYSAGLYQALEVIKNLHTKYYTLSAGFVDKSEDKMTDYIRTSNVNNLPWSNLDAQVYGYLLVGERYNIQNPDDLMKNYKPVEE</sequence>
<comment type="caution">
    <text evidence="1">The sequence shown here is derived from an EMBL/GenBank/DDBJ whole genome shotgun (WGS) entry which is preliminary data.</text>
</comment>
<dbReference type="EMBL" id="AJLS01000007">
    <property type="protein sequence ID" value="EKN71481.1"/>
    <property type="molecule type" value="Genomic_DNA"/>
</dbReference>
<dbReference type="eggNOG" id="ENOG503245N">
    <property type="taxonomic scope" value="Bacteria"/>
</dbReference>
<name>K6EDH4_9BACI</name>
<dbReference type="AlphaFoldDB" id="K6EDH4"/>
<dbReference type="OrthoDB" id="2832951at2"/>
<protein>
    <submittedName>
        <fullName evidence="1">Uncharacterized protein</fullName>
    </submittedName>
</protein>
<gene>
    <name evidence="1" type="ORF">BABA_01230</name>
</gene>
<reference evidence="1 2" key="1">
    <citation type="journal article" date="2012" name="Front. Microbiol.">
        <title>Redundancy and modularity in membrane-associated dissimilatory nitrate reduction in Bacillus.</title>
        <authorList>
            <person name="Heylen K."/>
            <person name="Keltjens J."/>
        </authorList>
    </citation>
    <scope>NUCLEOTIDE SEQUENCE [LARGE SCALE GENOMIC DNA]</scope>
    <source>
        <strain evidence="2">LMG 21833T</strain>
    </source>
</reference>
<dbReference type="STRING" id="1117379.BABA_01230"/>
<organism evidence="1 2">
    <name type="scientific">Neobacillus bataviensis LMG 21833</name>
    <dbReference type="NCBI Taxonomy" id="1117379"/>
    <lineage>
        <taxon>Bacteria</taxon>
        <taxon>Bacillati</taxon>
        <taxon>Bacillota</taxon>
        <taxon>Bacilli</taxon>
        <taxon>Bacillales</taxon>
        <taxon>Bacillaceae</taxon>
        <taxon>Neobacillus</taxon>
    </lineage>
</organism>
<keyword evidence="2" id="KW-1185">Reference proteome</keyword>
<evidence type="ECO:0000313" key="1">
    <source>
        <dbReference type="EMBL" id="EKN71481.1"/>
    </source>
</evidence>
<dbReference type="RefSeq" id="WP_007083289.1">
    <property type="nucleotide sequence ID" value="NZ_AJLS01000007.1"/>
</dbReference>
<dbReference type="PATRIC" id="fig|1117379.3.peg.255"/>
<accession>K6EDH4</accession>